<reference evidence="1" key="1">
    <citation type="submission" date="2020-11" db="EMBL/GenBank/DDBJ databases">
        <authorList>
            <person name="Tran Van P."/>
        </authorList>
    </citation>
    <scope>NUCLEOTIDE SEQUENCE</scope>
</reference>
<evidence type="ECO:0000313" key="1">
    <source>
        <dbReference type="EMBL" id="CAD7568667.1"/>
    </source>
</evidence>
<sequence length="131" mass="15009">MRYVLLRPLYSNSVLSPLYNMRNDRQSHVTVCSAFKTGMGCIEEYANQCLSPRDHKVLEDHVAGAKHTFRFLCDDPGFQKAMPHLKVVMSSVVWSSSSEELTDPHVLEPTWIKLSIIKVISKQQCQFYCQS</sequence>
<dbReference type="EMBL" id="OE179387">
    <property type="protein sequence ID" value="CAD7568667.1"/>
    <property type="molecule type" value="Genomic_DNA"/>
</dbReference>
<gene>
    <name evidence="1" type="ORF">TCMB3V08_LOCUS1427</name>
</gene>
<organism evidence="1">
    <name type="scientific">Timema californicum</name>
    <name type="common">California timema</name>
    <name type="synonym">Walking stick</name>
    <dbReference type="NCBI Taxonomy" id="61474"/>
    <lineage>
        <taxon>Eukaryota</taxon>
        <taxon>Metazoa</taxon>
        <taxon>Ecdysozoa</taxon>
        <taxon>Arthropoda</taxon>
        <taxon>Hexapoda</taxon>
        <taxon>Insecta</taxon>
        <taxon>Pterygota</taxon>
        <taxon>Neoptera</taxon>
        <taxon>Polyneoptera</taxon>
        <taxon>Phasmatodea</taxon>
        <taxon>Timematodea</taxon>
        <taxon>Timematoidea</taxon>
        <taxon>Timematidae</taxon>
        <taxon>Timema</taxon>
    </lineage>
</organism>
<accession>A0A7R9P3W5</accession>
<proteinExistence type="predicted"/>
<dbReference type="AlphaFoldDB" id="A0A7R9P3W5"/>
<protein>
    <submittedName>
        <fullName evidence="1">(California timema) hypothetical protein</fullName>
    </submittedName>
</protein>
<name>A0A7R9P3W5_TIMCA</name>